<sequence length="522" mass="58113">MSGCTLLLIVLLVSAFFSLLHYLWVGSIWVIAGVSSPLLPNISRFEVHSLPKGPALPRNWAGRLEIPEVEEGNSLFFWLFEAEEAEYDENLIRLTTGGGPVIFEGNTTNLVRNPYSWSKLGHVLYIDQPAGTGFSTASNPYPVTTQDRVSSDFYKWMQGFFSHFPHLSSKRVHMMGESYAGIYIPYFASEILKNHESLPINIASLSLGDGTWGDSVAMSSAATGAYLRLHRSLLNISEDTVSAFTEADQMCRFDTVMQQASEYPPTGTILVPGNGDEMNIKLRFSRDTESAESATCNTHPKTADEILASILNSTCDERCATFSTAINYLSTANKCFDVYNIRHGCDTANPMALLEDYFNRADVQIALNIHPQSRDAQKPLFQQCNHDILTTLLSAPTPPTAPAYDILPRLITTENISVHIYSGEYDMLVNHLGTELCLQNMSWRGAQGFTEKPYRVFYTDQALPETPKLTNGEKEKTSRREAGIFASERGLTYHLFWGAGHTVISDKPQEMFAYVRDVVLGS</sequence>
<name>A0A1L9SC22_9EURO</name>
<keyword evidence="6" id="KW-0812">Transmembrane</keyword>
<keyword evidence="9 15" id="KW-0378">Hydrolase</keyword>
<dbReference type="PROSITE" id="PS00131">
    <property type="entry name" value="CARBOXYPEPT_SER_SER"/>
    <property type="match status" value="1"/>
</dbReference>
<accession>A0A1L9SC22</accession>
<comment type="subcellular location">
    <subcellularLocation>
        <location evidence="2">Golgi apparatus</location>
        <location evidence="2">trans-Golgi network membrane</location>
        <topology evidence="2">Single-pass type I membrane protein</topology>
    </subcellularLocation>
</comment>
<evidence type="ECO:0000256" key="8">
    <source>
        <dbReference type="ARBA" id="ARBA00022729"/>
    </source>
</evidence>
<dbReference type="GO" id="GO:0006915">
    <property type="term" value="P:apoptotic process"/>
    <property type="evidence" value="ECO:0007669"/>
    <property type="project" value="UniProtKB-KW"/>
</dbReference>
<keyword evidence="7" id="KW-0053">Apoptosis</keyword>
<comment type="function">
    <text evidence="14">Protease with a carboxypeptidase B-like function involved in the C-terminal processing of the lysine and arginine residues from protein precursors. Promotes cell fusion and is involved in the programmed cell death.</text>
</comment>
<dbReference type="PANTHER" id="PTHR11802:SF190">
    <property type="entry name" value="PHEROMONE-PROCESSING CARBOXYPEPTIDASE KEX1"/>
    <property type="match status" value="1"/>
</dbReference>
<dbReference type="PRINTS" id="PR00724">
    <property type="entry name" value="CRBOXYPTASEC"/>
</dbReference>
<evidence type="ECO:0000256" key="3">
    <source>
        <dbReference type="ARBA" id="ARBA00009431"/>
    </source>
</evidence>
<dbReference type="GO" id="GO:0004185">
    <property type="term" value="F:serine-type carboxypeptidase activity"/>
    <property type="evidence" value="ECO:0007669"/>
    <property type="project" value="UniProtKB-UniRule"/>
</dbReference>
<keyword evidence="12" id="KW-0472">Membrane</keyword>
<evidence type="ECO:0000313" key="17">
    <source>
        <dbReference type="Proteomes" id="UP000184188"/>
    </source>
</evidence>
<evidence type="ECO:0000256" key="9">
    <source>
        <dbReference type="ARBA" id="ARBA00022801"/>
    </source>
</evidence>
<dbReference type="Gene3D" id="3.40.50.1820">
    <property type="entry name" value="alpha/beta hydrolase"/>
    <property type="match status" value="1"/>
</dbReference>
<dbReference type="EMBL" id="KV878347">
    <property type="protein sequence ID" value="OJJ44703.1"/>
    <property type="molecule type" value="Genomic_DNA"/>
</dbReference>
<evidence type="ECO:0000256" key="11">
    <source>
        <dbReference type="ARBA" id="ARBA00023034"/>
    </source>
</evidence>
<evidence type="ECO:0000256" key="10">
    <source>
        <dbReference type="ARBA" id="ARBA00022989"/>
    </source>
</evidence>
<reference evidence="17" key="1">
    <citation type="journal article" date="2017" name="Genome Biol.">
        <title>Comparative genomics reveals high biological diversity and specific adaptations in the industrially and medically important fungal genus Aspergillus.</title>
        <authorList>
            <person name="de Vries R.P."/>
            <person name="Riley R."/>
            <person name="Wiebenga A."/>
            <person name="Aguilar-Osorio G."/>
            <person name="Amillis S."/>
            <person name="Uchima C.A."/>
            <person name="Anderluh G."/>
            <person name="Asadollahi M."/>
            <person name="Askin M."/>
            <person name="Barry K."/>
            <person name="Battaglia E."/>
            <person name="Bayram O."/>
            <person name="Benocci T."/>
            <person name="Braus-Stromeyer S.A."/>
            <person name="Caldana C."/>
            <person name="Canovas D."/>
            <person name="Cerqueira G.C."/>
            <person name="Chen F."/>
            <person name="Chen W."/>
            <person name="Choi C."/>
            <person name="Clum A."/>
            <person name="Dos Santos R.A."/>
            <person name="Damasio A.R."/>
            <person name="Diallinas G."/>
            <person name="Emri T."/>
            <person name="Fekete E."/>
            <person name="Flipphi M."/>
            <person name="Freyberg S."/>
            <person name="Gallo A."/>
            <person name="Gournas C."/>
            <person name="Habgood R."/>
            <person name="Hainaut M."/>
            <person name="Harispe M.L."/>
            <person name="Henrissat B."/>
            <person name="Hilden K.S."/>
            <person name="Hope R."/>
            <person name="Hossain A."/>
            <person name="Karabika E."/>
            <person name="Karaffa L."/>
            <person name="Karanyi Z."/>
            <person name="Krasevec N."/>
            <person name="Kuo A."/>
            <person name="Kusch H."/>
            <person name="LaButti K."/>
            <person name="Lagendijk E.L."/>
            <person name="Lapidus A."/>
            <person name="Levasseur A."/>
            <person name="Lindquist E."/>
            <person name="Lipzen A."/>
            <person name="Logrieco A.F."/>
            <person name="MacCabe A."/>
            <person name="Maekelae M.R."/>
            <person name="Malavazi I."/>
            <person name="Melin P."/>
            <person name="Meyer V."/>
            <person name="Mielnichuk N."/>
            <person name="Miskei M."/>
            <person name="Molnar A.P."/>
            <person name="Mule G."/>
            <person name="Ngan C.Y."/>
            <person name="Orejas M."/>
            <person name="Orosz E."/>
            <person name="Ouedraogo J.P."/>
            <person name="Overkamp K.M."/>
            <person name="Park H.-S."/>
            <person name="Perrone G."/>
            <person name="Piumi F."/>
            <person name="Punt P.J."/>
            <person name="Ram A.F."/>
            <person name="Ramon A."/>
            <person name="Rauscher S."/>
            <person name="Record E."/>
            <person name="Riano-Pachon D.M."/>
            <person name="Robert V."/>
            <person name="Roehrig J."/>
            <person name="Ruller R."/>
            <person name="Salamov A."/>
            <person name="Salih N.S."/>
            <person name="Samson R.A."/>
            <person name="Sandor E."/>
            <person name="Sanguinetti M."/>
            <person name="Schuetze T."/>
            <person name="Sepcic K."/>
            <person name="Shelest E."/>
            <person name="Sherlock G."/>
            <person name="Sophianopoulou V."/>
            <person name="Squina F.M."/>
            <person name="Sun H."/>
            <person name="Susca A."/>
            <person name="Todd R.B."/>
            <person name="Tsang A."/>
            <person name="Unkles S.E."/>
            <person name="van de Wiele N."/>
            <person name="van Rossen-Uffink D."/>
            <person name="Oliveira J.V."/>
            <person name="Vesth T.C."/>
            <person name="Visser J."/>
            <person name="Yu J.-H."/>
            <person name="Zhou M."/>
            <person name="Andersen M.R."/>
            <person name="Archer D.B."/>
            <person name="Baker S.E."/>
            <person name="Benoit I."/>
            <person name="Brakhage A.A."/>
            <person name="Braus G.H."/>
            <person name="Fischer R."/>
            <person name="Frisvad J.C."/>
            <person name="Goldman G.H."/>
            <person name="Houbraken J."/>
            <person name="Oakley B."/>
            <person name="Pocsi I."/>
            <person name="Scazzocchio C."/>
            <person name="Seiboth B."/>
            <person name="vanKuyk P.A."/>
            <person name="Wortman J."/>
            <person name="Dyer P.S."/>
            <person name="Grigoriev I.V."/>
        </authorList>
    </citation>
    <scope>NUCLEOTIDE SEQUENCE [LARGE SCALE GENOMIC DNA]</scope>
    <source>
        <strain evidence="17">CBS 506.65</strain>
    </source>
</reference>
<evidence type="ECO:0000313" key="16">
    <source>
        <dbReference type="EMBL" id="OJJ44703.1"/>
    </source>
</evidence>
<organism evidence="16 17">
    <name type="scientific">Penicilliopsis zonata CBS 506.65</name>
    <dbReference type="NCBI Taxonomy" id="1073090"/>
    <lineage>
        <taxon>Eukaryota</taxon>
        <taxon>Fungi</taxon>
        <taxon>Dikarya</taxon>
        <taxon>Ascomycota</taxon>
        <taxon>Pezizomycotina</taxon>
        <taxon>Eurotiomycetes</taxon>
        <taxon>Eurotiomycetidae</taxon>
        <taxon>Eurotiales</taxon>
        <taxon>Aspergillaceae</taxon>
        <taxon>Penicilliopsis</taxon>
    </lineage>
</organism>
<comment type="similarity">
    <text evidence="3 15">Belongs to the peptidase S10 family.</text>
</comment>
<evidence type="ECO:0000256" key="13">
    <source>
        <dbReference type="ARBA" id="ARBA00023180"/>
    </source>
</evidence>
<evidence type="ECO:0000256" key="2">
    <source>
        <dbReference type="ARBA" id="ARBA00004393"/>
    </source>
</evidence>
<keyword evidence="5 15" id="KW-0645">Protease</keyword>
<dbReference type="AlphaFoldDB" id="A0A1L9SC22"/>
<keyword evidence="13" id="KW-0325">Glycoprotein</keyword>
<evidence type="ECO:0000256" key="1">
    <source>
        <dbReference type="ARBA" id="ARBA00001003"/>
    </source>
</evidence>
<evidence type="ECO:0000256" key="4">
    <source>
        <dbReference type="ARBA" id="ARBA00022645"/>
    </source>
</evidence>
<keyword evidence="8" id="KW-0732">Signal</keyword>
<evidence type="ECO:0000256" key="5">
    <source>
        <dbReference type="ARBA" id="ARBA00022670"/>
    </source>
</evidence>
<evidence type="ECO:0000256" key="14">
    <source>
        <dbReference type="ARBA" id="ARBA00037042"/>
    </source>
</evidence>
<dbReference type="GO" id="GO:0005802">
    <property type="term" value="C:trans-Golgi network"/>
    <property type="evidence" value="ECO:0007669"/>
    <property type="project" value="TreeGrafter"/>
</dbReference>
<dbReference type="InterPro" id="IPR001563">
    <property type="entry name" value="Peptidase_S10"/>
</dbReference>
<dbReference type="RefSeq" id="XP_022579213.1">
    <property type="nucleotide sequence ID" value="XM_022727186.1"/>
</dbReference>
<proteinExistence type="inferred from homology"/>
<keyword evidence="10" id="KW-1133">Transmembrane helix</keyword>
<keyword evidence="11" id="KW-0333">Golgi apparatus</keyword>
<dbReference type="EC" id="3.4.16.-" evidence="15"/>
<dbReference type="STRING" id="1073090.A0A1L9SC22"/>
<dbReference type="OrthoDB" id="443318at2759"/>
<dbReference type="Proteomes" id="UP000184188">
    <property type="component" value="Unassembled WGS sequence"/>
</dbReference>
<dbReference type="InterPro" id="IPR018202">
    <property type="entry name" value="Ser_caboxypep_ser_AS"/>
</dbReference>
<gene>
    <name evidence="16" type="ORF">ASPZODRAFT_18277</name>
</gene>
<evidence type="ECO:0000256" key="15">
    <source>
        <dbReference type="RuleBase" id="RU361156"/>
    </source>
</evidence>
<keyword evidence="17" id="KW-1185">Reference proteome</keyword>
<dbReference type="GeneID" id="34613650"/>
<dbReference type="PANTHER" id="PTHR11802">
    <property type="entry name" value="SERINE PROTEASE FAMILY S10 SERINE CARBOXYPEPTIDASE"/>
    <property type="match status" value="1"/>
</dbReference>
<dbReference type="InterPro" id="IPR029058">
    <property type="entry name" value="AB_hydrolase_fold"/>
</dbReference>
<dbReference type="SUPFAM" id="SSF53474">
    <property type="entry name" value="alpha/beta-Hydrolases"/>
    <property type="match status" value="1"/>
</dbReference>
<protein>
    <recommendedName>
        <fullName evidence="15">Carboxypeptidase</fullName>
        <ecNumber evidence="15">3.4.16.-</ecNumber>
    </recommendedName>
</protein>
<dbReference type="GO" id="GO:0006508">
    <property type="term" value="P:proteolysis"/>
    <property type="evidence" value="ECO:0007669"/>
    <property type="project" value="UniProtKB-KW"/>
</dbReference>
<evidence type="ECO:0000256" key="7">
    <source>
        <dbReference type="ARBA" id="ARBA00022703"/>
    </source>
</evidence>
<evidence type="ECO:0000256" key="6">
    <source>
        <dbReference type="ARBA" id="ARBA00022692"/>
    </source>
</evidence>
<dbReference type="VEuPathDB" id="FungiDB:ASPZODRAFT_18277"/>
<dbReference type="Pfam" id="PF00450">
    <property type="entry name" value="Peptidase_S10"/>
    <property type="match status" value="1"/>
</dbReference>
<keyword evidence="4 15" id="KW-0121">Carboxypeptidase</keyword>
<evidence type="ECO:0000256" key="12">
    <source>
        <dbReference type="ARBA" id="ARBA00023136"/>
    </source>
</evidence>
<comment type="catalytic activity">
    <reaction evidence="1">
        <text>Preferential release of a C-terminal arginine or lysine residue.</text>
        <dbReference type="EC" id="3.4.16.6"/>
    </reaction>
</comment>